<keyword evidence="12" id="KW-0460">Magnesium</keyword>
<dbReference type="Proteomes" id="UP001165289">
    <property type="component" value="Unassembled WGS sequence"/>
</dbReference>
<dbReference type="GO" id="GO:0003924">
    <property type="term" value="F:GTPase activity"/>
    <property type="evidence" value="ECO:0007669"/>
    <property type="project" value="InterPro"/>
</dbReference>
<dbReference type="GO" id="GO:0046872">
    <property type="term" value="F:metal ion binding"/>
    <property type="evidence" value="ECO:0007669"/>
    <property type="project" value="UniProtKB-KW"/>
</dbReference>
<dbReference type="InterPro" id="IPR005225">
    <property type="entry name" value="Small_GTP-bd"/>
</dbReference>
<evidence type="ECO:0000256" key="9">
    <source>
        <dbReference type="ARBA" id="ARBA00023134"/>
    </source>
</evidence>
<name>A0AAV7K7A5_9METZ</name>
<protein>
    <submittedName>
        <fullName evidence="13">GTP-binding ADP-ribosylation factor</fullName>
    </submittedName>
</protein>
<keyword evidence="3" id="KW-0813">Transport</keyword>
<dbReference type="GO" id="GO:0016192">
    <property type="term" value="P:vesicle-mediated transport"/>
    <property type="evidence" value="ECO:0007669"/>
    <property type="project" value="UniProtKB-KW"/>
</dbReference>
<dbReference type="PANTHER" id="PTHR11711">
    <property type="entry name" value="ADP RIBOSYLATION FACTOR-RELATED"/>
    <property type="match status" value="1"/>
</dbReference>
<evidence type="ECO:0000256" key="12">
    <source>
        <dbReference type="PIRSR" id="PIRSR606689-2"/>
    </source>
</evidence>
<keyword evidence="10" id="KW-0449">Lipoprotein</keyword>
<evidence type="ECO:0000256" key="6">
    <source>
        <dbReference type="ARBA" id="ARBA00022892"/>
    </source>
</evidence>
<feature type="binding site" evidence="11">
    <location>
        <begin position="25"/>
        <end position="32"/>
    </location>
    <ligand>
        <name>GTP</name>
        <dbReference type="ChEBI" id="CHEBI:37565"/>
    </ligand>
</feature>
<dbReference type="InterPro" id="IPR006689">
    <property type="entry name" value="Small_GTPase_ARF/SAR"/>
</dbReference>
<evidence type="ECO:0000313" key="13">
    <source>
        <dbReference type="EMBL" id="KAI6656896.1"/>
    </source>
</evidence>
<evidence type="ECO:0000256" key="10">
    <source>
        <dbReference type="ARBA" id="ARBA00023288"/>
    </source>
</evidence>
<evidence type="ECO:0000256" key="8">
    <source>
        <dbReference type="ARBA" id="ARBA00023034"/>
    </source>
</evidence>
<dbReference type="EMBL" id="JAKMXF010000133">
    <property type="protein sequence ID" value="KAI6656896.1"/>
    <property type="molecule type" value="Genomic_DNA"/>
</dbReference>
<evidence type="ECO:0000313" key="14">
    <source>
        <dbReference type="Proteomes" id="UP001165289"/>
    </source>
</evidence>
<feature type="binding site" evidence="11">
    <location>
        <position position="71"/>
    </location>
    <ligand>
        <name>GTP</name>
        <dbReference type="ChEBI" id="CHEBI:37565"/>
    </ligand>
</feature>
<accession>A0AAV7K7A5</accession>
<dbReference type="Gene3D" id="3.40.50.300">
    <property type="entry name" value="P-loop containing nucleotide triphosphate hydrolases"/>
    <property type="match status" value="1"/>
</dbReference>
<evidence type="ECO:0000256" key="4">
    <source>
        <dbReference type="ARBA" id="ARBA00022707"/>
    </source>
</evidence>
<dbReference type="GO" id="GO:0015031">
    <property type="term" value="P:protein transport"/>
    <property type="evidence" value="ECO:0007669"/>
    <property type="project" value="UniProtKB-KW"/>
</dbReference>
<proteinExistence type="inferred from homology"/>
<evidence type="ECO:0000256" key="1">
    <source>
        <dbReference type="ARBA" id="ARBA00004555"/>
    </source>
</evidence>
<reference evidence="13 14" key="1">
    <citation type="journal article" date="2023" name="BMC Biol.">
        <title>The compact genome of the sponge Oopsacas minuta (Hexactinellida) is lacking key metazoan core genes.</title>
        <authorList>
            <person name="Santini S."/>
            <person name="Schenkelaars Q."/>
            <person name="Jourda C."/>
            <person name="Duchesne M."/>
            <person name="Belahbib H."/>
            <person name="Rocher C."/>
            <person name="Selva M."/>
            <person name="Riesgo A."/>
            <person name="Vervoort M."/>
            <person name="Leys S.P."/>
            <person name="Kodjabachian L."/>
            <person name="Le Bivic A."/>
            <person name="Borchiellini C."/>
            <person name="Claverie J.M."/>
            <person name="Renard E."/>
        </authorList>
    </citation>
    <scope>NUCLEOTIDE SEQUENCE [LARGE SCALE GENOMIC DNA]</scope>
    <source>
        <strain evidence="13">SPO-2</strain>
    </source>
</reference>
<evidence type="ECO:0000256" key="11">
    <source>
        <dbReference type="PIRSR" id="PIRSR606689-1"/>
    </source>
</evidence>
<keyword evidence="7" id="KW-0653">Protein transport</keyword>
<keyword evidence="5 11" id="KW-0547">Nucleotide-binding</keyword>
<keyword evidence="12" id="KW-0479">Metal-binding</keyword>
<keyword evidence="9 11" id="KW-0342">GTP-binding</keyword>
<dbReference type="PROSITE" id="PS51417">
    <property type="entry name" value="ARF"/>
    <property type="match status" value="1"/>
</dbReference>
<keyword evidence="8" id="KW-0333">Golgi apparatus</keyword>
<keyword evidence="14" id="KW-1185">Reference proteome</keyword>
<keyword evidence="4" id="KW-0519">Myristate</keyword>
<dbReference type="NCBIfam" id="TIGR00231">
    <property type="entry name" value="small_GTP"/>
    <property type="match status" value="1"/>
</dbReference>
<gene>
    <name evidence="13" type="ORF">LOD99_16198</name>
</gene>
<feature type="binding site" evidence="12">
    <location>
        <position position="32"/>
    </location>
    <ligand>
        <name>Mg(2+)</name>
        <dbReference type="ChEBI" id="CHEBI:18420"/>
    </ligand>
</feature>
<dbReference type="SMART" id="SM00177">
    <property type="entry name" value="ARF"/>
    <property type="match status" value="1"/>
</dbReference>
<feature type="binding site" evidence="12">
    <location>
        <position position="49"/>
    </location>
    <ligand>
        <name>Mg(2+)</name>
        <dbReference type="ChEBI" id="CHEBI:18420"/>
    </ligand>
</feature>
<evidence type="ECO:0000256" key="3">
    <source>
        <dbReference type="ARBA" id="ARBA00022448"/>
    </source>
</evidence>
<sequence length="512" mass="59322">MSTIQSWLSKVFHRSPKEYRVLFLGLDASGRTTTLYKLVLGEVVTTIPTIGFNVENFTYKDHTFTAWDVGGCDKIRPLWRHYFQNTQCVIFFVDSADRERINECEWSLGLLLTEDELKNTPLLVFANKQDLPNAMSVVEVTEKLSLKKVTDRPWYVQASCAPTGDGLYEGIEWMISVLDNQTPIANKQSISPKKAGNRDAKKDDLDQILESWLEIEDNTDDEFIAALEDYTLDNWDHRTHLRLAWIYLTRHGRREGMKKIFSSIKNFIDNSPRARKTTFHETMTYFWTHMVHYAIEATKNPTKDFKGFLLMNPQLANGGLFLEYFTKDLMLMKMESRKQVVLPDIKPLPSIISSTKPHSQFILPVVKKQTLTDAEFLEKFEEKSLNQWGLEEEIRAVYVCLFMKGRRQGTKLVHSGMEKFQGSGYNLTATYFWIQMVWYYMCVEGIDKVAGSEDPTSTHVDFSTFIEKYSVILDRKLPLKYYSSKVLYDDPKAAVEFVLPDKKQLPSIIPKK</sequence>
<dbReference type="InterPro" id="IPR027417">
    <property type="entry name" value="P-loop_NTPase"/>
</dbReference>
<evidence type="ECO:0000256" key="7">
    <source>
        <dbReference type="ARBA" id="ARBA00022927"/>
    </source>
</evidence>
<dbReference type="GO" id="GO:0005525">
    <property type="term" value="F:GTP binding"/>
    <property type="evidence" value="ECO:0007669"/>
    <property type="project" value="UniProtKB-KW"/>
</dbReference>
<dbReference type="SMART" id="SM00178">
    <property type="entry name" value="SAR"/>
    <property type="match status" value="1"/>
</dbReference>
<dbReference type="SUPFAM" id="SSF52540">
    <property type="entry name" value="P-loop containing nucleoside triphosphate hydrolases"/>
    <property type="match status" value="1"/>
</dbReference>
<dbReference type="GO" id="GO:0005794">
    <property type="term" value="C:Golgi apparatus"/>
    <property type="evidence" value="ECO:0007669"/>
    <property type="project" value="UniProtKB-SubCell"/>
</dbReference>
<dbReference type="PRINTS" id="PR00328">
    <property type="entry name" value="SAR1GTPBP"/>
</dbReference>
<dbReference type="Pfam" id="PF00025">
    <property type="entry name" value="Arf"/>
    <property type="match status" value="1"/>
</dbReference>
<feature type="binding site" evidence="11">
    <location>
        <begin position="127"/>
        <end position="130"/>
    </location>
    <ligand>
        <name>GTP</name>
        <dbReference type="ChEBI" id="CHEBI:37565"/>
    </ligand>
</feature>
<dbReference type="AlphaFoldDB" id="A0AAV7K7A5"/>
<evidence type="ECO:0000256" key="5">
    <source>
        <dbReference type="ARBA" id="ARBA00022741"/>
    </source>
</evidence>
<comment type="similarity">
    <text evidence="2">Belongs to the small GTPase superfamily. Arf family.</text>
</comment>
<comment type="caution">
    <text evidence="13">The sequence shown here is derived from an EMBL/GenBank/DDBJ whole genome shotgun (WGS) entry which is preliminary data.</text>
</comment>
<organism evidence="13 14">
    <name type="scientific">Oopsacas minuta</name>
    <dbReference type="NCBI Taxonomy" id="111878"/>
    <lineage>
        <taxon>Eukaryota</taxon>
        <taxon>Metazoa</taxon>
        <taxon>Porifera</taxon>
        <taxon>Hexactinellida</taxon>
        <taxon>Hexasterophora</taxon>
        <taxon>Lyssacinosida</taxon>
        <taxon>Leucopsacidae</taxon>
        <taxon>Oopsacas</taxon>
    </lineage>
</organism>
<dbReference type="InterPro" id="IPR024156">
    <property type="entry name" value="Small_GTPase_ARF"/>
</dbReference>
<keyword evidence="6" id="KW-0931">ER-Golgi transport</keyword>
<evidence type="ECO:0000256" key="2">
    <source>
        <dbReference type="ARBA" id="ARBA00010290"/>
    </source>
</evidence>
<dbReference type="FunFam" id="3.40.50.300:FF:003500">
    <property type="entry name" value="ADP-ribosylation factor 1"/>
    <property type="match status" value="1"/>
</dbReference>
<comment type="subcellular location">
    <subcellularLocation>
        <location evidence="1">Golgi apparatus</location>
    </subcellularLocation>
</comment>